<dbReference type="EMBL" id="KN559300">
    <property type="protein sequence ID" value="KHJ86827.1"/>
    <property type="molecule type" value="Genomic_DNA"/>
</dbReference>
<dbReference type="InterPro" id="IPR008758">
    <property type="entry name" value="Peptidase_S28"/>
</dbReference>
<comment type="similarity">
    <text evidence="1">Belongs to the peptidase S28 family.</text>
</comment>
<keyword evidence="4" id="KW-0378">Hydrolase</keyword>
<dbReference type="Pfam" id="PF05577">
    <property type="entry name" value="Peptidase_S28"/>
    <property type="match status" value="1"/>
</dbReference>
<dbReference type="AlphaFoldDB" id="A0A0B1STG5"/>
<dbReference type="InterPro" id="IPR029058">
    <property type="entry name" value="AB_hydrolase_fold"/>
</dbReference>
<dbReference type="Proteomes" id="UP000053660">
    <property type="component" value="Unassembled WGS sequence"/>
</dbReference>
<evidence type="ECO:0000256" key="4">
    <source>
        <dbReference type="ARBA" id="ARBA00022801"/>
    </source>
</evidence>
<dbReference type="GO" id="GO:0008239">
    <property type="term" value="F:dipeptidyl-peptidase activity"/>
    <property type="evidence" value="ECO:0007669"/>
    <property type="project" value="TreeGrafter"/>
</dbReference>
<evidence type="ECO:0000256" key="1">
    <source>
        <dbReference type="ARBA" id="ARBA00011079"/>
    </source>
</evidence>
<dbReference type="GO" id="GO:0070008">
    <property type="term" value="F:serine-type exopeptidase activity"/>
    <property type="evidence" value="ECO:0007669"/>
    <property type="project" value="InterPro"/>
</dbReference>
<dbReference type="SUPFAM" id="SSF53474">
    <property type="entry name" value="alpha/beta-Hydrolases"/>
    <property type="match status" value="1"/>
</dbReference>
<name>A0A0B1STG5_OESDE</name>
<dbReference type="GO" id="GO:0006508">
    <property type="term" value="P:proteolysis"/>
    <property type="evidence" value="ECO:0007669"/>
    <property type="project" value="UniProtKB-KW"/>
</dbReference>
<organism evidence="6 7">
    <name type="scientific">Oesophagostomum dentatum</name>
    <name type="common">Nodular worm</name>
    <dbReference type="NCBI Taxonomy" id="61180"/>
    <lineage>
        <taxon>Eukaryota</taxon>
        <taxon>Metazoa</taxon>
        <taxon>Ecdysozoa</taxon>
        <taxon>Nematoda</taxon>
        <taxon>Chromadorea</taxon>
        <taxon>Rhabditida</taxon>
        <taxon>Rhabditina</taxon>
        <taxon>Rhabditomorpha</taxon>
        <taxon>Strongyloidea</taxon>
        <taxon>Strongylidae</taxon>
        <taxon>Oesophagostomum</taxon>
    </lineage>
</organism>
<dbReference type="PANTHER" id="PTHR11010:SF105">
    <property type="entry name" value="PEPTIDASE S28-RELATED"/>
    <property type="match status" value="1"/>
</dbReference>
<evidence type="ECO:0000256" key="5">
    <source>
        <dbReference type="ARBA" id="ARBA00023180"/>
    </source>
</evidence>
<feature type="non-terminal residue" evidence="6">
    <location>
        <position position="1"/>
    </location>
</feature>
<sequence length="143" mass="15635">KYYVNSAYAKPGGPMFLIIGGESPLSSAWVEGVELNHMMLAKKFHATVFALEHRYYGDSFVGGTAKEPNPDLRYLSSLQMLHDIANFIRTKNAELKNTAPWITFGASYGGSLSVWARALFPDLIAGAVGSSPLLEAKLDFYGI</sequence>
<dbReference type="Gene3D" id="3.40.50.1820">
    <property type="entry name" value="alpha/beta hydrolase"/>
    <property type="match status" value="1"/>
</dbReference>
<dbReference type="PANTHER" id="PTHR11010">
    <property type="entry name" value="PROTEASE S28 PRO-X CARBOXYPEPTIDASE-RELATED"/>
    <property type="match status" value="1"/>
</dbReference>
<keyword evidence="5" id="KW-0325">Glycoprotein</keyword>
<evidence type="ECO:0000256" key="3">
    <source>
        <dbReference type="ARBA" id="ARBA00022729"/>
    </source>
</evidence>
<evidence type="ECO:0000313" key="6">
    <source>
        <dbReference type="EMBL" id="KHJ86827.1"/>
    </source>
</evidence>
<keyword evidence="2" id="KW-0645">Protease</keyword>
<dbReference type="OrthoDB" id="1735038at2759"/>
<accession>A0A0B1STG5</accession>
<reference evidence="6 7" key="1">
    <citation type="submission" date="2014-03" db="EMBL/GenBank/DDBJ databases">
        <title>Draft genome of the hookworm Oesophagostomum dentatum.</title>
        <authorList>
            <person name="Mitreva M."/>
        </authorList>
    </citation>
    <scope>NUCLEOTIDE SEQUENCE [LARGE SCALE GENOMIC DNA]</scope>
    <source>
        <strain evidence="6 7">OD-Hann</strain>
    </source>
</reference>
<proteinExistence type="inferred from homology"/>
<keyword evidence="7" id="KW-1185">Reference proteome</keyword>
<gene>
    <name evidence="6" type="ORF">OESDEN_13412</name>
</gene>
<evidence type="ECO:0008006" key="8">
    <source>
        <dbReference type="Google" id="ProtNLM"/>
    </source>
</evidence>
<keyword evidence="3" id="KW-0732">Signal</keyword>
<evidence type="ECO:0000313" key="7">
    <source>
        <dbReference type="Proteomes" id="UP000053660"/>
    </source>
</evidence>
<protein>
    <recommendedName>
        <fullName evidence="8">Serine carboxypeptidase S28</fullName>
    </recommendedName>
</protein>
<evidence type="ECO:0000256" key="2">
    <source>
        <dbReference type="ARBA" id="ARBA00022670"/>
    </source>
</evidence>